<comment type="pathway">
    <text evidence="1">Nucleotide-sugar biosynthesis; UDP-alpha-D-glucuronate biosynthesis; UDP-alpha-D-glucuronate from UDP-alpha-D-glucose: step 1/1.</text>
</comment>
<dbReference type="GO" id="GO:0003979">
    <property type="term" value="F:UDP-glucose 6-dehydrogenase activity"/>
    <property type="evidence" value="ECO:0007669"/>
    <property type="project" value="UniProtKB-EC"/>
</dbReference>
<organism evidence="12 13">
    <name type="scientific">Paenibacillus montanisoli</name>
    <dbReference type="NCBI Taxonomy" id="2081970"/>
    <lineage>
        <taxon>Bacteria</taxon>
        <taxon>Bacillati</taxon>
        <taxon>Bacillota</taxon>
        <taxon>Bacilli</taxon>
        <taxon>Bacillales</taxon>
        <taxon>Paenibacillaceae</taxon>
        <taxon>Paenibacillus</taxon>
    </lineage>
</organism>
<dbReference type="NCBIfam" id="TIGR03026">
    <property type="entry name" value="NDP-sugDHase"/>
    <property type="match status" value="1"/>
</dbReference>
<feature type="binding site" evidence="10">
    <location>
        <position position="36"/>
    </location>
    <ligand>
        <name>NAD(+)</name>
        <dbReference type="ChEBI" id="CHEBI:57540"/>
    </ligand>
</feature>
<evidence type="ECO:0000259" key="11">
    <source>
        <dbReference type="SMART" id="SM00984"/>
    </source>
</evidence>
<comment type="catalytic activity">
    <reaction evidence="6 7">
        <text>UDP-alpha-D-glucose + 2 NAD(+) + H2O = UDP-alpha-D-glucuronate + 2 NADH + 3 H(+)</text>
        <dbReference type="Rhea" id="RHEA:23596"/>
        <dbReference type="ChEBI" id="CHEBI:15377"/>
        <dbReference type="ChEBI" id="CHEBI:15378"/>
        <dbReference type="ChEBI" id="CHEBI:57540"/>
        <dbReference type="ChEBI" id="CHEBI:57945"/>
        <dbReference type="ChEBI" id="CHEBI:58052"/>
        <dbReference type="ChEBI" id="CHEBI:58885"/>
        <dbReference type="EC" id="1.1.1.22"/>
    </reaction>
</comment>
<dbReference type="GO" id="GO:0006065">
    <property type="term" value="P:UDP-glucuronate biosynthetic process"/>
    <property type="evidence" value="ECO:0007669"/>
    <property type="project" value="UniProtKB-UniPathway"/>
</dbReference>
<feature type="binding site" evidence="9">
    <location>
        <position position="321"/>
    </location>
    <ligand>
        <name>substrate</name>
    </ligand>
</feature>
<dbReference type="PIRSF" id="PIRSF000124">
    <property type="entry name" value="UDPglc_GDPman_dh"/>
    <property type="match status" value="1"/>
</dbReference>
<dbReference type="SUPFAM" id="SSF52413">
    <property type="entry name" value="UDP-glucose/GDP-mannose dehydrogenase C-terminal domain"/>
    <property type="match status" value="1"/>
</dbReference>
<sequence length="446" mass="48583">MKKITVIGTGYVGLVSGTCFSEIGHQVICCDIDQNKIEQLKQMKMPIYEPGLEDLVRKNVHDGRLTFTSDVSVAIQHSEIIFIAVGTPMSETGEADLTYVKAAAKMIGENLNDYKIVVTKSTVPVGTSRIVRQIISKHAFTSVSFDVASNPEFLREGSAISDCMNMDRAVIGASSDMAAKIIEEIHEPFHTKVLITDLESAEMIKYAANAFLATKISFINAIANVCELVGGDIVKVAEGMGLDSRIGNKFLRAGIGYGGSCFPKDTLALHHLARVAGYDFSIIQSVIDTNDKQKTIVIDKLLKALGDVEGNAISVLGLTFKPNTDDLRYAPSLSIIPILLNKGAKVKVFDPIALDGVKRYFGASVTYHDDVYDALHDSDACLVLTEWEEIVGLDLDKAKSIMKEPIIIDGRNCFDLEIMNSRGFHYQSIGRPAVGEERIGNLAVTN</sequence>
<keyword evidence="5 7" id="KW-0520">NAD</keyword>
<evidence type="ECO:0000256" key="9">
    <source>
        <dbReference type="PIRSR" id="PIRSR500134-2"/>
    </source>
</evidence>
<feature type="domain" description="UDP-glucose/GDP-mannose dehydrogenase C-terminal" evidence="11">
    <location>
        <begin position="314"/>
        <end position="416"/>
    </location>
</feature>
<dbReference type="OrthoDB" id="9803238at2"/>
<evidence type="ECO:0000313" key="12">
    <source>
        <dbReference type="EMBL" id="RAP77485.1"/>
    </source>
</evidence>
<dbReference type="UniPathway" id="UPA00038">
    <property type="reaction ID" value="UER00491"/>
</dbReference>
<proteinExistence type="inferred from homology"/>
<dbReference type="Gene3D" id="1.20.5.100">
    <property type="entry name" value="Cytochrome c1, transmembrane anchor, C-terminal"/>
    <property type="match status" value="1"/>
</dbReference>
<dbReference type="EC" id="1.1.1.22" evidence="3 7"/>
<dbReference type="PIRSF" id="PIRSF500134">
    <property type="entry name" value="UDPglc_DH_bac"/>
    <property type="match status" value="1"/>
</dbReference>
<evidence type="ECO:0000256" key="5">
    <source>
        <dbReference type="ARBA" id="ARBA00023027"/>
    </source>
</evidence>
<comment type="similarity">
    <text evidence="2 7">Belongs to the UDP-glucose/GDP-mannose dehydrogenase family.</text>
</comment>
<dbReference type="Pfam" id="PF00984">
    <property type="entry name" value="UDPG_MGDP_dh"/>
    <property type="match status" value="1"/>
</dbReference>
<feature type="binding site" evidence="10">
    <location>
        <position position="31"/>
    </location>
    <ligand>
        <name>NAD(+)</name>
        <dbReference type="ChEBI" id="CHEBI:57540"/>
    </ligand>
</feature>
<dbReference type="InterPro" id="IPR014027">
    <property type="entry name" value="UDP-Glc/GDP-Man_DH_C"/>
</dbReference>
<feature type="binding site" evidence="10">
    <location>
        <position position="156"/>
    </location>
    <ligand>
        <name>NAD(+)</name>
        <dbReference type="ChEBI" id="CHEBI:57540"/>
    </ligand>
</feature>
<name>A0A328U995_9BACL</name>
<dbReference type="NCBIfam" id="NF047673">
    <property type="entry name" value="TeichurnBiosyTuaD"/>
    <property type="match status" value="1"/>
</dbReference>
<evidence type="ECO:0000256" key="1">
    <source>
        <dbReference type="ARBA" id="ARBA00004701"/>
    </source>
</evidence>
<dbReference type="InterPro" id="IPR001732">
    <property type="entry name" value="UDP-Glc/GDP-Man_DH_N"/>
</dbReference>
<evidence type="ECO:0000256" key="4">
    <source>
        <dbReference type="ARBA" id="ARBA00023002"/>
    </source>
</evidence>
<feature type="binding site" evidence="9">
    <location>
        <begin position="153"/>
        <end position="156"/>
    </location>
    <ligand>
        <name>substrate</name>
    </ligand>
</feature>
<dbReference type="SMART" id="SM00984">
    <property type="entry name" value="UDPG_MGDP_dh_C"/>
    <property type="match status" value="1"/>
</dbReference>
<dbReference type="InterPro" id="IPR014026">
    <property type="entry name" value="UDP-Glc/GDP-Man_DH_dimer"/>
</dbReference>
<reference evidence="12 13" key="1">
    <citation type="submission" date="2018-06" db="EMBL/GenBank/DDBJ databases">
        <title>Paenibacillus montanisoli sp. nov., isolated from mountain area soil.</title>
        <authorList>
            <person name="Wu M."/>
        </authorList>
    </citation>
    <scope>NUCLEOTIDE SEQUENCE [LARGE SCALE GENOMIC DNA]</scope>
    <source>
        <strain evidence="12 13">RA17</strain>
    </source>
</reference>
<feature type="binding site" evidence="9">
    <location>
        <position position="205"/>
    </location>
    <ligand>
        <name>substrate</name>
    </ligand>
</feature>
<dbReference type="GO" id="GO:0051287">
    <property type="term" value="F:NAD binding"/>
    <property type="evidence" value="ECO:0007669"/>
    <property type="project" value="InterPro"/>
</dbReference>
<dbReference type="AlphaFoldDB" id="A0A328U995"/>
<feature type="binding site" evidence="10">
    <location>
        <position position="264"/>
    </location>
    <ligand>
        <name>NAD(+)</name>
        <dbReference type="ChEBI" id="CHEBI:57540"/>
    </ligand>
</feature>
<dbReference type="GO" id="GO:0000271">
    <property type="term" value="P:polysaccharide biosynthetic process"/>
    <property type="evidence" value="ECO:0007669"/>
    <property type="project" value="InterPro"/>
</dbReference>
<feature type="binding site" evidence="9">
    <location>
        <begin position="250"/>
        <end position="254"/>
    </location>
    <ligand>
        <name>substrate</name>
    </ligand>
</feature>
<feature type="binding site" evidence="10">
    <location>
        <position position="87"/>
    </location>
    <ligand>
        <name>NAD(+)</name>
        <dbReference type="ChEBI" id="CHEBI:57540"/>
    </ligand>
</feature>
<feature type="binding site" evidence="10">
    <location>
        <position position="122"/>
    </location>
    <ligand>
        <name>NAD(+)</name>
        <dbReference type="ChEBI" id="CHEBI:57540"/>
    </ligand>
</feature>
<dbReference type="InterPro" id="IPR036220">
    <property type="entry name" value="UDP-Glc/GDP-Man_DH_C_sf"/>
</dbReference>
<dbReference type="RefSeq" id="WP_112880608.1">
    <property type="nucleotide sequence ID" value="NZ_QLUW01000001.1"/>
</dbReference>
<dbReference type="SUPFAM" id="SSF51735">
    <property type="entry name" value="NAD(P)-binding Rossmann-fold domains"/>
    <property type="match status" value="1"/>
</dbReference>
<dbReference type="EMBL" id="QLUW01000001">
    <property type="protein sequence ID" value="RAP77485.1"/>
    <property type="molecule type" value="Genomic_DNA"/>
</dbReference>
<accession>A0A328U995</accession>
<dbReference type="Proteomes" id="UP000249260">
    <property type="component" value="Unassembled WGS sequence"/>
</dbReference>
<keyword evidence="13" id="KW-1185">Reference proteome</keyword>
<dbReference type="InterPro" id="IPR017476">
    <property type="entry name" value="UDP-Glc/GDP-Man"/>
</dbReference>
<feature type="binding site" evidence="10">
    <location>
        <position position="328"/>
    </location>
    <ligand>
        <name>NAD(+)</name>
        <dbReference type="ChEBI" id="CHEBI:57540"/>
    </ligand>
</feature>
<evidence type="ECO:0000256" key="8">
    <source>
        <dbReference type="PIRSR" id="PIRSR500134-1"/>
    </source>
</evidence>
<evidence type="ECO:0000313" key="13">
    <source>
        <dbReference type="Proteomes" id="UP000249260"/>
    </source>
</evidence>
<evidence type="ECO:0000256" key="7">
    <source>
        <dbReference type="PIRNR" id="PIRNR000124"/>
    </source>
</evidence>
<protein>
    <recommendedName>
        <fullName evidence="3 7">UDP-glucose 6-dehydrogenase</fullName>
        <ecNumber evidence="3 7">1.1.1.22</ecNumber>
    </recommendedName>
</protein>
<dbReference type="SUPFAM" id="SSF48179">
    <property type="entry name" value="6-phosphogluconate dehydrogenase C-terminal domain-like"/>
    <property type="match status" value="1"/>
</dbReference>
<evidence type="ECO:0000256" key="2">
    <source>
        <dbReference type="ARBA" id="ARBA00006601"/>
    </source>
</evidence>
<feature type="active site" description="Nucleophile" evidence="8">
    <location>
        <position position="261"/>
    </location>
</feature>
<dbReference type="Pfam" id="PF03721">
    <property type="entry name" value="UDPG_MGDP_dh_N"/>
    <property type="match status" value="1"/>
</dbReference>
<gene>
    <name evidence="12" type="ORF">DL346_03115</name>
</gene>
<comment type="caution">
    <text evidence="12">The sequence shown here is derived from an EMBL/GenBank/DDBJ whole genome shotgun (WGS) entry which is preliminary data.</text>
</comment>
<dbReference type="InterPro" id="IPR008927">
    <property type="entry name" value="6-PGluconate_DH-like_C_sf"/>
</dbReference>
<dbReference type="Pfam" id="PF03720">
    <property type="entry name" value="UDPG_MGDP_dh_C"/>
    <property type="match status" value="1"/>
</dbReference>
<dbReference type="PANTHER" id="PTHR43750">
    <property type="entry name" value="UDP-GLUCOSE 6-DEHYDROGENASE TUAD"/>
    <property type="match status" value="1"/>
</dbReference>
<keyword evidence="4 7" id="KW-0560">Oxidoreductase</keyword>
<dbReference type="InterPro" id="IPR036291">
    <property type="entry name" value="NAD(P)-bd_dom_sf"/>
</dbReference>
<feature type="binding site" evidence="9">
    <location>
        <position position="258"/>
    </location>
    <ligand>
        <name>substrate</name>
    </ligand>
</feature>
<dbReference type="InterPro" id="IPR028357">
    <property type="entry name" value="UDPglc_DH_bac"/>
</dbReference>
<dbReference type="Gene3D" id="3.40.50.720">
    <property type="entry name" value="NAD(P)-binding Rossmann-like Domain"/>
    <property type="match status" value="2"/>
</dbReference>
<dbReference type="PANTHER" id="PTHR43750:SF3">
    <property type="entry name" value="UDP-GLUCOSE 6-DEHYDROGENASE TUAD"/>
    <property type="match status" value="1"/>
</dbReference>
<evidence type="ECO:0000256" key="10">
    <source>
        <dbReference type="PIRSR" id="PIRSR500134-3"/>
    </source>
</evidence>
<evidence type="ECO:0000256" key="3">
    <source>
        <dbReference type="ARBA" id="ARBA00012954"/>
    </source>
</evidence>
<evidence type="ECO:0000256" key="6">
    <source>
        <dbReference type="ARBA" id="ARBA00047473"/>
    </source>
</evidence>